<keyword evidence="3" id="KW-1185">Reference proteome</keyword>
<gene>
    <name evidence="2" type="ORF">TCAL_15903</name>
</gene>
<accession>A0A553PHE2</accession>
<dbReference type="EMBL" id="VCGU01000004">
    <property type="protein sequence ID" value="TRY77096.1"/>
    <property type="molecule type" value="Genomic_DNA"/>
</dbReference>
<feature type="region of interest" description="Disordered" evidence="1">
    <location>
        <begin position="238"/>
        <end position="261"/>
    </location>
</feature>
<evidence type="ECO:0000256" key="1">
    <source>
        <dbReference type="SAM" id="MobiDB-lite"/>
    </source>
</evidence>
<protein>
    <submittedName>
        <fullName evidence="2">Uncharacterized protein</fullName>
    </submittedName>
</protein>
<comment type="caution">
    <text evidence="2">The sequence shown here is derived from an EMBL/GenBank/DDBJ whole genome shotgun (WGS) entry which is preliminary data.</text>
</comment>
<organism evidence="2 3">
    <name type="scientific">Tigriopus californicus</name>
    <name type="common">Marine copepod</name>
    <dbReference type="NCBI Taxonomy" id="6832"/>
    <lineage>
        <taxon>Eukaryota</taxon>
        <taxon>Metazoa</taxon>
        <taxon>Ecdysozoa</taxon>
        <taxon>Arthropoda</taxon>
        <taxon>Crustacea</taxon>
        <taxon>Multicrustacea</taxon>
        <taxon>Hexanauplia</taxon>
        <taxon>Copepoda</taxon>
        <taxon>Harpacticoida</taxon>
        <taxon>Harpacticidae</taxon>
        <taxon>Tigriopus</taxon>
    </lineage>
</organism>
<name>A0A553PHE2_TIGCA</name>
<dbReference type="Proteomes" id="UP000318571">
    <property type="component" value="Chromosome 5"/>
</dbReference>
<dbReference type="AlphaFoldDB" id="A0A553PHE2"/>
<reference evidence="2 3" key="1">
    <citation type="journal article" date="2018" name="Nat. Ecol. Evol.">
        <title>Genomic signatures of mitonuclear coevolution across populations of Tigriopus californicus.</title>
        <authorList>
            <person name="Barreto F.S."/>
            <person name="Watson E.T."/>
            <person name="Lima T.G."/>
            <person name="Willett C.S."/>
            <person name="Edmands S."/>
            <person name="Li W."/>
            <person name="Burton R.S."/>
        </authorList>
    </citation>
    <scope>NUCLEOTIDE SEQUENCE [LARGE SCALE GENOMIC DNA]</scope>
    <source>
        <strain evidence="2 3">San Diego</strain>
    </source>
</reference>
<feature type="compositionally biased region" description="Basic residues" evidence="1">
    <location>
        <begin position="245"/>
        <end position="261"/>
    </location>
</feature>
<sequence length="261" mass="30474">MDWFKIPVVALFKLFRYLTRTEIEILTEALQDQQFTRLAMSFFLHFPANVEGHPNPSVIIEQIKRRSEIHPTTLLLTVGPPKASTDAEPFRPTIMEARILELIMTIDNDYRNCFLPNRPEVPKSWTGKLVFFVPPRDRRKCEDLANKHYFELVKVKLDNGRTYPTEISARGHQQGLCISTSKVKLITDEFKLNYIRSMWTCSQENLHIFVQFRQKQVYSIYTMSLKVENPDLKLSFSVHSDAPKPRKTRSKKKCATHNGRC</sequence>
<evidence type="ECO:0000313" key="2">
    <source>
        <dbReference type="EMBL" id="TRY77096.1"/>
    </source>
</evidence>
<proteinExistence type="predicted"/>
<evidence type="ECO:0000313" key="3">
    <source>
        <dbReference type="Proteomes" id="UP000318571"/>
    </source>
</evidence>